<dbReference type="EMBL" id="AE017344">
    <property type="protein sequence ID" value="AAW42867.2"/>
    <property type="molecule type" value="Genomic_DNA"/>
</dbReference>
<dbReference type="Pfam" id="PF09797">
    <property type="entry name" value="NatB_MDM20"/>
    <property type="match status" value="1"/>
</dbReference>
<dbReference type="GO" id="GO:0031416">
    <property type="term" value="C:NatB complex"/>
    <property type="evidence" value="ECO:0000318"/>
    <property type="project" value="GO_Central"/>
</dbReference>
<evidence type="ECO:0000256" key="1">
    <source>
        <dbReference type="ARBA" id="ARBA00006298"/>
    </source>
</evidence>
<accession>Q5KID4</accession>
<dbReference type="InterPro" id="IPR019183">
    <property type="entry name" value="NAA25_NatB_aux_su"/>
</dbReference>
<dbReference type="eggNOG" id="KOG2053">
    <property type="taxonomic scope" value="Eukaryota"/>
</dbReference>
<name>Q5KID4_CRYD1</name>
<proteinExistence type="inferred from homology"/>
<evidence type="ECO:0000313" key="3">
    <source>
        <dbReference type="Proteomes" id="UP000002149"/>
    </source>
</evidence>
<evidence type="ECO:0000313" key="2">
    <source>
        <dbReference type="EMBL" id="AAW42867.2"/>
    </source>
</evidence>
<dbReference type="VEuPathDB" id="FungiDB:CND03370"/>
<dbReference type="KEGG" id="cne:CND03370"/>
<keyword evidence="3" id="KW-1185">Reference proteome</keyword>
<dbReference type="PANTHER" id="PTHR22767:SF3">
    <property type="entry name" value="N-ALPHA-ACETYLTRANSFERASE 25, NATB AUXILIARY SUBUNIT"/>
    <property type="match status" value="1"/>
</dbReference>
<dbReference type="InParanoid" id="Q5KID4"/>
<dbReference type="RefSeq" id="XP_024512645.1">
    <property type="nucleotide sequence ID" value="XM_024657028.1"/>
</dbReference>
<dbReference type="HOGENOM" id="CLU_372631_0_0_1"/>
<gene>
    <name evidence="2" type="ordered locus">CND03370</name>
</gene>
<protein>
    <submittedName>
        <fullName evidence="2">Expressed protein</fullName>
    </submittedName>
</protein>
<dbReference type="AlphaFoldDB" id="Q5KID4"/>
<dbReference type="GO" id="GO:0007010">
    <property type="term" value="P:cytoskeleton organization"/>
    <property type="evidence" value="ECO:0000318"/>
    <property type="project" value="GO_Central"/>
</dbReference>
<organism evidence="2 3">
    <name type="scientific">Cryptococcus deneoformans (strain JEC21 / ATCC MYA-565)</name>
    <name type="common">Cryptococcus neoformans var. neoformans serotype D</name>
    <dbReference type="NCBI Taxonomy" id="214684"/>
    <lineage>
        <taxon>Eukaryota</taxon>
        <taxon>Fungi</taxon>
        <taxon>Dikarya</taxon>
        <taxon>Basidiomycota</taxon>
        <taxon>Agaricomycotina</taxon>
        <taxon>Tremellomycetes</taxon>
        <taxon>Tremellales</taxon>
        <taxon>Cryptococcaceae</taxon>
        <taxon>Cryptococcus</taxon>
        <taxon>Cryptococcus neoformans species complex</taxon>
    </lineage>
</organism>
<dbReference type="GO" id="GO:0005737">
    <property type="term" value="C:cytoplasm"/>
    <property type="evidence" value="ECO:0000318"/>
    <property type="project" value="GO_Central"/>
</dbReference>
<dbReference type="STRING" id="214684.Q5KID4"/>
<dbReference type="Proteomes" id="UP000002149">
    <property type="component" value="Chromosome 4"/>
</dbReference>
<sequence>MSRQLLAWETEERKLQSVYDDISLHRIVPAQQTIARYLKKHPKSQPALIVNMYIMQKTGAEESDILQVYKQIQALAGPKKEMTGRGVWWCTLTLRNMGRLDLAQKVYQDLYDLHPETYQLLEQVFLHSAAAWDVSTMVQSSRKMFNATRDPKWARLAAWAEWVQKAPQPTPSNPYPCPAPANSLKIAQVLLSTTGNTCETSDIFWLRAQILLSSDQPGDLLTLARQQAQEGSLARLWWRMETVKAAVARCGKEGQKEWEAEREWVAGMLQKDDGSQRNYAFYRYLLLATQNSTDPDSMRSTTALLKSLVEQIGQKERAPQLAQLEFDMVLHDTKFASETDISSHLMDDEEWLDKVEQYWNRWGSKGSIVTELIAISRENEKRKTMVENFLKARAVQQHHDETSFKEISNAYIILLMEKDADWMPTNEDIEKYWRLYLEGLQYGRNLAKTDVQSSDPIGLLTVNLLLIMWHSSPKNMVPLYKSILCLEKICQESPICMHAHYLLIRLYRLIGAASLIGPHLTTLGLSEIQLDNLLHVIVERGAIEALMAKNVGIWSSHTDKALNMYQRTASDFPEYVKECLGNETYSKITSIRHLASSLHDSLSSHVLAIEQARLHAFNSPTVPFPPQLTRRLQKSLKAEMIDLRNWDLIQEIGGKRKLTKDITELGGRPIADDWVKIMGRFWLVVGEFINNGQVLDLEFEGLEALLDHEQALVESGSNVLKAASKALKPSTEAAESEEQEKSLKGIFSENIRICCGDHTSRWSLIQSYISLAQLIKITDLVLSRATEAAKPVKGKKKPTQLSAFIADLRNEIQDLKNTTMVELNKRLDAVRGEDEVKWDCLSSLFDEDVYLQDVFENLMNARKASLDNLKPLLTTKK</sequence>
<dbReference type="PANTHER" id="PTHR22767">
    <property type="entry name" value="N-TERMINAL ACETYLTRANSFERASE-RELATED"/>
    <property type="match status" value="1"/>
</dbReference>
<comment type="similarity">
    <text evidence="1">Belongs to the MDM20/NAA25 family.</text>
</comment>
<reference evidence="2 3" key="1">
    <citation type="journal article" date="2005" name="Science">
        <title>The genome of the basidiomycetous yeast and human pathogen Cryptococcus neoformans.</title>
        <authorList>
            <person name="Loftus B.J."/>
            <person name="Fung E."/>
            <person name="Roncaglia P."/>
            <person name="Rowley D."/>
            <person name="Amedeo P."/>
            <person name="Bruno D."/>
            <person name="Vamathevan J."/>
            <person name="Miranda M."/>
            <person name="Anderson I.J."/>
            <person name="Fraser J.A."/>
            <person name="Allen J.E."/>
            <person name="Bosdet I.E."/>
            <person name="Brent M.R."/>
            <person name="Chiu R."/>
            <person name="Doering T.L."/>
            <person name="Donlin M.J."/>
            <person name="D'Souza C.A."/>
            <person name="Fox D.S."/>
            <person name="Grinberg V."/>
            <person name="Fu J."/>
            <person name="Fukushima M."/>
            <person name="Haas B.J."/>
            <person name="Huang J.C."/>
            <person name="Janbon G."/>
            <person name="Jones S.J."/>
            <person name="Koo H.L."/>
            <person name="Krzywinski M.I."/>
            <person name="Kwon-Chung J.K."/>
            <person name="Lengeler K.B."/>
            <person name="Maiti R."/>
            <person name="Marra M.A."/>
            <person name="Marra R.E."/>
            <person name="Mathewson C.A."/>
            <person name="Mitchell T.G."/>
            <person name="Pertea M."/>
            <person name="Riggs F.R."/>
            <person name="Salzberg S.L."/>
            <person name="Schein J.E."/>
            <person name="Shvartsbeyn A."/>
            <person name="Shin H."/>
            <person name="Shumway M."/>
            <person name="Specht C.A."/>
            <person name="Suh B.B."/>
            <person name="Tenney A."/>
            <person name="Utterback T.R."/>
            <person name="Wickes B.L."/>
            <person name="Wortman J.R."/>
            <person name="Wye N.H."/>
            <person name="Kronstad J.W."/>
            <person name="Lodge J.K."/>
            <person name="Heitman J."/>
            <person name="Davis R.W."/>
            <person name="Fraser C.M."/>
            <person name="Hyman R.W."/>
        </authorList>
    </citation>
    <scope>NUCLEOTIDE SEQUENCE [LARGE SCALE GENOMIC DNA]</scope>
    <source>
        <strain evidence="3">JEC21 / ATCC MYA-565</strain>
    </source>
</reference>
<dbReference type="GeneID" id="3257220"/>
<dbReference type="GO" id="GO:0010698">
    <property type="term" value="F:acetyltransferase activator activity"/>
    <property type="evidence" value="ECO:0000318"/>
    <property type="project" value="GO_Central"/>
</dbReference>
<dbReference type="OrthoDB" id="1874341at2759"/>
<dbReference type="PaxDb" id="214684-Q5KID4"/>